<gene>
    <name evidence="1" type="ORF">COLO4_14999</name>
</gene>
<comment type="caution">
    <text evidence="1">The sequence shown here is derived from an EMBL/GenBank/DDBJ whole genome shotgun (WGS) entry which is preliminary data.</text>
</comment>
<keyword evidence="2" id="KW-1185">Reference proteome</keyword>
<dbReference type="AlphaFoldDB" id="A0A1R3JPR9"/>
<dbReference type="Proteomes" id="UP000187203">
    <property type="component" value="Unassembled WGS sequence"/>
</dbReference>
<accession>A0A1R3JPR9</accession>
<dbReference type="EMBL" id="AWUE01015537">
    <property type="protein sequence ID" value="OMO96902.1"/>
    <property type="molecule type" value="Genomic_DNA"/>
</dbReference>
<proteinExistence type="predicted"/>
<evidence type="ECO:0000313" key="2">
    <source>
        <dbReference type="Proteomes" id="UP000187203"/>
    </source>
</evidence>
<evidence type="ECO:0000313" key="1">
    <source>
        <dbReference type="EMBL" id="OMO96902.1"/>
    </source>
</evidence>
<dbReference type="OrthoDB" id="1748685at2759"/>
<protein>
    <submittedName>
        <fullName evidence="1">Uncharacterized protein</fullName>
    </submittedName>
</protein>
<organism evidence="1 2">
    <name type="scientific">Corchorus olitorius</name>
    <dbReference type="NCBI Taxonomy" id="93759"/>
    <lineage>
        <taxon>Eukaryota</taxon>
        <taxon>Viridiplantae</taxon>
        <taxon>Streptophyta</taxon>
        <taxon>Embryophyta</taxon>
        <taxon>Tracheophyta</taxon>
        <taxon>Spermatophyta</taxon>
        <taxon>Magnoliopsida</taxon>
        <taxon>eudicotyledons</taxon>
        <taxon>Gunneridae</taxon>
        <taxon>Pentapetalae</taxon>
        <taxon>rosids</taxon>
        <taxon>malvids</taxon>
        <taxon>Malvales</taxon>
        <taxon>Malvaceae</taxon>
        <taxon>Grewioideae</taxon>
        <taxon>Apeibeae</taxon>
        <taxon>Corchorus</taxon>
    </lineage>
</organism>
<name>A0A1R3JPR9_9ROSI</name>
<reference evidence="2" key="1">
    <citation type="submission" date="2013-09" db="EMBL/GenBank/DDBJ databases">
        <title>Corchorus olitorius genome sequencing.</title>
        <authorList>
            <person name="Alam M."/>
            <person name="Haque M.S."/>
            <person name="Islam M.S."/>
            <person name="Emdad E.M."/>
            <person name="Islam M.M."/>
            <person name="Ahmed B."/>
            <person name="Halim A."/>
            <person name="Hossen Q.M.M."/>
            <person name="Hossain M.Z."/>
            <person name="Ahmed R."/>
            <person name="Khan M.M."/>
            <person name="Islam R."/>
            <person name="Rashid M.M."/>
            <person name="Khan S.A."/>
            <person name="Rahman M.S."/>
            <person name="Alam M."/>
            <person name="Yahiya A.S."/>
            <person name="Khan M.S."/>
            <person name="Azam M.S."/>
            <person name="Haque T."/>
            <person name="Lashkar M.Z.H."/>
            <person name="Akhand A.I."/>
            <person name="Morshed G."/>
            <person name="Roy S."/>
            <person name="Uddin K.S."/>
            <person name="Rabeya T."/>
            <person name="Hossain A.S."/>
            <person name="Chowdhury A."/>
            <person name="Snigdha A.R."/>
            <person name="Mortoza M.S."/>
            <person name="Matin S.A."/>
            <person name="Hoque S.M.E."/>
            <person name="Islam M.K."/>
            <person name="Roy D.K."/>
            <person name="Haider R."/>
            <person name="Moosa M.M."/>
            <person name="Elias S.M."/>
            <person name="Hasan A.M."/>
            <person name="Jahan S."/>
            <person name="Shafiuddin M."/>
            <person name="Mahmood N."/>
            <person name="Shommy N.S."/>
        </authorList>
    </citation>
    <scope>NUCLEOTIDE SEQUENCE [LARGE SCALE GENOMIC DNA]</scope>
    <source>
        <strain evidence="2">cv. O-4</strain>
    </source>
</reference>
<sequence length="151" mass="16517">MSVQLPSSLHPSRDSSPSSEGLISISIYLIVPSQLSSLDVVAGAGITLEPGTGPVLVRPYCYPHLQKDEIGKGRCEAIFKESKVNPQRTTLRSMNAAREYSRVQDENLQERLNMEIELTSYSMNGGMLSQFALPSTGSTITITSLRQKTDL</sequence>